<dbReference type="PANTHER" id="PTHR43691:SF11">
    <property type="entry name" value="FI09636P-RELATED"/>
    <property type="match status" value="1"/>
</dbReference>
<dbReference type="InterPro" id="IPR035994">
    <property type="entry name" value="Nucleoside_phosphorylase_sf"/>
</dbReference>
<dbReference type="GO" id="GO:0005829">
    <property type="term" value="C:cytosol"/>
    <property type="evidence" value="ECO:0007669"/>
    <property type="project" value="TreeGrafter"/>
</dbReference>
<dbReference type="GO" id="GO:0004850">
    <property type="term" value="F:uridine phosphorylase activity"/>
    <property type="evidence" value="ECO:0007669"/>
    <property type="project" value="UniProtKB-EC"/>
</dbReference>
<evidence type="ECO:0000256" key="1">
    <source>
        <dbReference type="ARBA" id="ARBA00011888"/>
    </source>
</evidence>
<dbReference type="Proteomes" id="UP000190080">
    <property type="component" value="Unassembled WGS sequence"/>
</dbReference>
<dbReference type="OrthoDB" id="7945729at2"/>
<name>A0A1V4IZF0_9CLOT</name>
<dbReference type="InterPro" id="IPR000845">
    <property type="entry name" value="Nucleoside_phosphorylase_d"/>
</dbReference>
<dbReference type="Gene3D" id="3.40.50.1580">
    <property type="entry name" value="Nucleoside phosphorylase domain"/>
    <property type="match status" value="1"/>
</dbReference>
<sequence>MDQFNSKGSYLSKIERKEVPILEFDNTVPAVIEPSKETARIEIPEHAVVCFFSEVIDKLKNDGKVKLIINLKTEMGAHPLYEVEYLDKKMVVFHPGVGAPLAAALLEEVIALGCNKFIACGSAGVLNKEMAVGHIIVPDSAIRDEGTSYHYIKPGREVEASTEGVQAIKRVLEKHKCNYIIGKTWTTDAIYRETPEKVKLRKEEGCLSVEMEASAFFAVSEFRKVIFAQLLYGGDDVSCEEWNSRRDVSRKEIREKLFWYAAEACLGL</sequence>
<evidence type="ECO:0000313" key="5">
    <source>
        <dbReference type="EMBL" id="OPJ65273.1"/>
    </source>
</evidence>
<feature type="domain" description="Nucleoside phosphorylase" evidence="4">
    <location>
        <begin position="46"/>
        <end position="235"/>
    </location>
</feature>
<accession>A0A1V4IZF0</accession>
<reference evidence="5 6" key="1">
    <citation type="submission" date="2017-03" db="EMBL/GenBank/DDBJ databases">
        <title>Genome sequence of Clostridium oryzae DSM 28571.</title>
        <authorList>
            <person name="Poehlein A."/>
            <person name="Daniel R."/>
        </authorList>
    </citation>
    <scope>NUCLEOTIDE SEQUENCE [LARGE SCALE GENOMIC DNA]</scope>
    <source>
        <strain evidence="5 6">DSM 28571</strain>
    </source>
</reference>
<keyword evidence="5" id="KW-0328">Glycosyltransferase</keyword>
<evidence type="ECO:0000259" key="4">
    <source>
        <dbReference type="Pfam" id="PF01048"/>
    </source>
</evidence>
<dbReference type="AlphaFoldDB" id="A0A1V4IZF0"/>
<dbReference type="CDD" id="cd09007">
    <property type="entry name" value="NP-I_spr0068"/>
    <property type="match status" value="1"/>
</dbReference>
<evidence type="ECO:0000313" key="6">
    <source>
        <dbReference type="Proteomes" id="UP000190080"/>
    </source>
</evidence>
<comment type="catalytic activity">
    <reaction evidence="3">
        <text>uridine + phosphate = alpha-D-ribose 1-phosphate + uracil</text>
        <dbReference type="Rhea" id="RHEA:24388"/>
        <dbReference type="ChEBI" id="CHEBI:16704"/>
        <dbReference type="ChEBI" id="CHEBI:17568"/>
        <dbReference type="ChEBI" id="CHEBI:43474"/>
        <dbReference type="ChEBI" id="CHEBI:57720"/>
        <dbReference type="EC" id="2.4.2.3"/>
    </reaction>
</comment>
<evidence type="ECO:0000256" key="3">
    <source>
        <dbReference type="ARBA" id="ARBA00048447"/>
    </source>
</evidence>
<dbReference type="GO" id="GO:0006152">
    <property type="term" value="P:purine nucleoside catabolic process"/>
    <property type="evidence" value="ECO:0007669"/>
    <property type="project" value="TreeGrafter"/>
</dbReference>
<dbReference type="EC" id="2.4.2.3" evidence="1"/>
<dbReference type="PANTHER" id="PTHR43691">
    <property type="entry name" value="URIDINE PHOSPHORYLASE"/>
    <property type="match status" value="1"/>
</dbReference>
<comment type="caution">
    <text evidence="5">The sequence shown here is derived from an EMBL/GenBank/DDBJ whole genome shotgun (WGS) entry which is preliminary data.</text>
</comment>
<dbReference type="Pfam" id="PF01048">
    <property type="entry name" value="PNP_UDP_1"/>
    <property type="match status" value="1"/>
</dbReference>
<keyword evidence="6" id="KW-1185">Reference proteome</keyword>
<protein>
    <recommendedName>
        <fullName evidence="2">Uridine phosphorylase</fullName>
        <ecNumber evidence="1">2.4.2.3</ecNumber>
    </recommendedName>
</protein>
<dbReference type="EMBL" id="MZGV01000001">
    <property type="protein sequence ID" value="OPJ65273.1"/>
    <property type="molecule type" value="Genomic_DNA"/>
</dbReference>
<proteinExistence type="predicted"/>
<dbReference type="SUPFAM" id="SSF53167">
    <property type="entry name" value="Purine and uridine phosphorylases"/>
    <property type="match status" value="1"/>
</dbReference>
<gene>
    <name evidence="5" type="primary">deoD3</name>
    <name evidence="5" type="ORF">CLORY_02730</name>
</gene>
<dbReference type="STRING" id="1450648.CLORY_02730"/>
<evidence type="ECO:0000256" key="2">
    <source>
        <dbReference type="ARBA" id="ARBA00021980"/>
    </source>
</evidence>
<dbReference type="GO" id="GO:0004731">
    <property type="term" value="F:purine-nucleoside phosphorylase activity"/>
    <property type="evidence" value="ECO:0007669"/>
    <property type="project" value="TreeGrafter"/>
</dbReference>
<keyword evidence="5" id="KW-0808">Transferase</keyword>
<dbReference type="RefSeq" id="WP_079421768.1">
    <property type="nucleotide sequence ID" value="NZ_MZGV01000001.1"/>
</dbReference>
<organism evidence="5 6">
    <name type="scientific">Clostridium oryzae</name>
    <dbReference type="NCBI Taxonomy" id="1450648"/>
    <lineage>
        <taxon>Bacteria</taxon>
        <taxon>Bacillati</taxon>
        <taxon>Bacillota</taxon>
        <taxon>Clostridia</taxon>
        <taxon>Eubacteriales</taxon>
        <taxon>Clostridiaceae</taxon>
        <taxon>Clostridium</taxon>
    </lineage>
</organism>